<proteinExistence type="predicted"/>
<sequence>MAAKSFLLKITDWLQSTEMFERPRKKLPGKWILFEYFVDKGEELLHFQEDDLKKYQESFTIEFESDEQFLLESTISIKLVQNIKHGSWSVSRNFVSLIHPENFRDSIEFQFAFDRGNLKMLKKDAAGKIEFFGIFRKQKSDT</sequence>
<comment type="caution">
    <text evidence="1">The sequence shown here is derived from an EMBL/GenBank/DDBJ whole genome shotgun (WGS) entry which is preliminary data.</text>
</comment>
<accession>A0A9X3F815</accession>
<evidence type="ECO:0000313" key="2">
    <source>
        <dbReference type="Proteomes" id="UP001145087"/>
    </source>
</evidence>
<evidence type="ECO:0000313" key="1">
    <source>
        <dbReference type="EMBL" id="MCY1721537.1"/>
    </source>
</evidence>
<protein>
    <submittedName>
        <fullName evidence="1">DUF5004 domain-containing protein</fullName>
    </submittedName>
</protein>
<dbReference type="EMBL" id="JAPOHD010000027">
    <property type="protein sequence ID" value="MCY1721537.1"/>
    <property type="molecule type" value="Genomic_DNA"/>
</dbReference>
<reference evidence="1" key="1">
    <citation type="submission" date="2022-11" db="EMBL/GenBank/DDBJ databases">
        <title>Marilongibacter aestuarii gen. nov., sp. nov., isolated from tidal flat sediment.</title>
        <authorList>
            <person name="Jiayan W."/>
        </authorList>
    </citation>
    <scope>NUCLEOTIDE SEQUENCE</scope>
    <source>
        <strain evidence="1">Z1-6</strain>
    </source>
</reference>
<dbReference type="RefSeq" id="WP_343333866.1">
    <property type="nucleotide sequence ID" value="NZ_JAPOHD010000027.1"/>
</dbReference>
<organism evidence="1 2">
    <name type="scientific">Draconibacterium aestuarii</name>
    <dbReference type="NCBI Taxonomy" id="2998507"/>
    <lineage>
        <taxon>Bacteria</taxon>
        <taxon>Pseudomonadati</taxon>
        <taxon>Bacteroidota</taxon>
        <taxon>Bacteroidia</taxon>
        <taxon>Marinilabiliales</taxon>
        <taxon>Prolixibacteraceae</taxon>
        <taxon>Draconibacterium</taxon>
    </lineage>
</organism>
<gene>
    <name evidence="1" type="ORF">OU798_14370</name>
</gene>
<keyword evidence="2" id="KW-1185">Reference proteome</keyword>
<name>A0A9X3F815_9BACT</name>
<dbReference type="Proteomes" id="UP001145087">
    <property type="component" value="Unassembled WGS sequence"/>
</dbReference>
<dbReference type="AlphaFoldDB" id="A0A9X3F815"/>